<feature type="binding site" evidence="10">
    <location>
        <begin position="48"/>
        <end position="49"/>
    </location>
    <ligand>
        <name>NAD(+)</name>
        <dbReference type="ChEBI" id="CHEBI:57540"/>
    </ligand>
</feature>
<evidence type="ECO:0000256" key="9">
    <source>
        <dbReference type="ARBA" id="ARBA00056569"/>
    </source>
</evidence>
<keyword evidence="6 10" id="KW-0456">Lyase</keyword>
<evidence type="ECO:0000259" key="13">
    <source>
        <dbReference type="Pfam" id="PF17392"/>
    </source>
</evidence>
<dbReference type="SUPFAM" id="SSF111326">
    <property type="entry name" value="Urocanase"/>
    <property type="match status" value="1"/>
</dbReference>
<dbReference type="NCBIfam" id="TIGR01228">
    <property type="entry name" value="hutU"/>
    <property type="match status" value="1"/>
</dbReference>
<dbReference type="Pfam" id="PF17392">
    <property type="entry name" value="Urocanase_C"/>
    <property type="match status" value="1"/>
</dbReference>
<feature type="binding site" evidence="10">
    <location>
        <position position="126"/>
    </location>
    <ligand>
        <name>NAD(+)</name>
        <dbReference type="ChEBI" id="CHEBI:57540"/>
    </ligand>
</feature>
<comment type="catalytic activity">
    <reaction evidence="8 10">
        <text>4-imidazolone-5-propanoate = trans-urocanate + H2O</text>
        <dbReference type="Rhea" id="RHEA:13101"/>
        <dbReference type="ChEBI" id="CHEBI:15377"/>
        <dbReference type="ChEBI" id="CHEBI:17771"/>
        <dbReference type="ChEBI" id="CHEBI:77893"/>
        <dbReference type="EC" id="4.2.1.49"/>
    </reaction>
</comment>
<evidence type="ECO:0000256" key="5">
    <source>
        <dbReference type="ARBA" id="ARBA00023027"/>
    </source>
</evidence>
<feature type="binding site" evidence="10">
    <location>
        <position position="197"/>
    </location>
    <ligand>
        <name>NAD(+)</name>
        <dbReference type="ChEBI" id="CHEBI:57540"/>
    </ligand>
</feature>
<dbReference type="InterPro" id="IPR035401">
    <property type="entry name" value="Urocanase_C"/>
</dbReference>
<dbReference type="InterPro" id="IPR055351">
    <property type="entry name" value="Urocanase"/>
</dbReference>
<name>A0A852VTE6_9MICO</name>
<keyword evidence="15" id="KW-1185">Reference proteome</keyword>
<reference evidence="14 15" key="1">
    <citation type="submission" date="2020-07" db="EMBL/GenBank/DDBJ databases">
        <title>Sequencing the genomes of 1000 actinobacteria strains.</title>
        <authorList>
            <person name="Klenk H.-P."/>
        </authorList>
    </citation>
    <scope>NUCLEOTIDE SEQUENCE [LARGE SCALE GENOMIC DNA]</scope>
    <source>
        <strain evidence="14 15">DSM 26154</strain>
    </source>
</reference>
<keyword evidence="4 10" id="KW-0369">Histidine metabolism</keyword>
<dbReference type="PANTHER" id="PTHR12216">
    <property type="entry name" value="UROCANATE HYDRATASE"/>
    <property type="match status" value="1"/>
</dbReference>
<feature type="binding site" evidence="10">
    <location>
        <position position="321"/>
    </location>
    <ligand>
        <name>NAD(+)</name>
        <dbReference type="ChEBI" id="CHEBI:57540"/>
    </ligand>
</feature>
<dbReference type="PROSITE" id="PS01233">
    <property type="entry name" value="UROCANASE"/>
    <property type="match status" value="1"/>
</dbReference>
<dbReference type="UniPathway" id="UPA00379">
    <property type="reaction ID" value="UER00550"/>
</dbReference>
<evidence type="ECO:0000256" key="2">
    <source>
        <dbReference type="ARBA" id="ARBA00007578"/>
    </source>
</evidence>
<keyword evidence="10" id="KW-0963">Cytoplasm</keyword>
<dbReference type="InterPro" id="IPR036190">
    <property type="entry name" value="Urocanase_sf"/>
</dbReference>
<dbReference type="EMBL" id="JACCAE010000001">
    <property type="protein sequence ID" value="NYF97574.1"/>
    <property type="molecule type" value="Genomic_DNA"/>
</dbReference>
<comment type="function">
    <text evidence="9 10">Catalyzes the conversion of urocanate to 4-imidazolone-5-propionate.</text>
</comment>
<keyword evidence="5 10" id="KW-0520">NAD</keyword>
<comment type="subcellular location">
    <subcellularLocation>
        <location evidence="10">Cytoplasm</location>
    </subcellularLocation>
</comment>
<dbReference type="GO" id="GO:0019557">
    <property type="term" value="P:L-histidine catabolic process to glutamate and formate"/>
    <property type="evidence" value="ECO:0007669"/>
    <property type="project" value="UniProtKB-UniPathway"/>
</dbReference>
<feature type="binding site" evidence="10">
    <location>
        <begin position="272"/>
        <end position="273"/>
    </location>
    <ligand>
        <name>NAD(+)</name>
        <dbReference type="ChEBI" id="CHEBI:57540"/>
    </ligand>
</feature>
<dbReference type="InterPro" id="IPR035400">
    <property type="entry name" value="Urocanase_N"/>
</dbReference>
<feature type="binding site" evidence="10">
    <location>
        <begin position="263"/>
        <end position="267"/>
    </location>
    <ligand>
        <name>NAD(+)</name>
        <dbReference type="ChEBI" id="CHEBI:57540"/>
    </ligand>
</feature>
<feature type="domain" description="Urocanase N-terminal" evidence="12">
    <location>
        <begin position="7"/>
        <end position="133"/>
    </location>
</feature>
<feature type="domain" description="Urocanase C-terminal" evidence="13">
    <location>
        <begin position="350"/>
        <end position="544"/>
    </location>
</feature>
<feature type="binding site" evidence="10">
    <location>
        <position position="192"/>
    </location>
    <ligand>
        <name>NAD(+)</name>
        <dbReference type="ChEBI" id="CHEBI:57540"/>
    </ligand>
</feature>
<dbReference type="GO" id="GO:0005737">
    <property type="term" value="C:cytoplasm"/>
    <property type="evidence" value="ECO:0007669"/>
    <property type="project" value="UniProtKB-SubCell"/>
</dbReference>
<feature type="binding site" evidence="10">
    <location>
        <position position="491"/>
    </location>
    <ligand>
        <name>NAD(+)</name>
        <dbReference type="ChEBI" id="CHEBI:57540"/>
    </ligand>
</feature>
<dbReference type="Pfam" id="PF17391">
    <property type="entry name" value="Urocanase_N"/>
    <property type="match status" value="1"/>
</dbReference>
<evidence type="ECO:0000256" key="6">
    <source>
        <dbReference type="ARBA" id="ARBA00023239"/>
    </source>
</evidence>
<evidence type="ECO:0000313" key="14">
    <source>
        <dbReference type="EMBL" id="NYF97574.1"/>
    </source>
</evidence>
<feature type="active site" evidence="10">
    <location>
        <position position="409"/>
    </location>
</feature>
<evidence type="ECO:0000256" key="7">
    <source>
        <dbReference type="ARBA" id="ARBA00031640"/>
    </source>
</evidence>
<dbReference type="InterPro" id="IPR035085">
    <property type="entry name" value="Urocanase_Rossmann-like"/>
</dbReference>
<organism evidence="14 15">
    <name type="scientific">Janibacter cremeus</name>
    <dbReference type="NCBI Taxonomy" id="1285192"/>
    <lineage>
        <taxon>Bacteria</taxon>
        <taxon>Bacillati</taxon>
        <taxon>Actinomycetota</taxon>
        <taxon>Actinomycetes</taxon>
        <taxon>Micrococcales</taxon>
        <taxon>Intrasporangiaceae</taxon>
        <taxon>Janibacter</taxon>
    </lineage>
</organism>
<dbReference type="PANTHER" id="PTHR12216:SF4">
    <property type="entry name" value="UROCANATE HYDRATASE"/>
    <property type="match status" value="1"/>
</dbReference>
<dbReference type="FunFam" id="3.40.50.10730:FF:000001">
    <property type="entry name" value="Urocanate hydratase"/>
    <property type="match status" value="1"/>
</dbReference>
<dbReference type="HAMAP" id="MF_00577">
    <property type="entry name" value="HutU"/>
    <property type="match status" value="1"/>
</dbReference>
<evidence type="ECO:0000256" key="10">
    <source>
        <dbReference type="HAMAP-Rule" id="MF_00577"/>
    </source>
</evidence>
<dbReference type="InterPro" id="IPR038364">
    <property type="entry name" value="Urocanase_central_sf"/>
</dbReference>
<dbReference type="GO" id="GO:0019556">
    <property type="term" value="P:L-histidine catabolic process to glutamate and formamide"/>
    <property type="evidence" value="ECO:0007669"/>
    <property type="project" value="UniProtKB-UniPathway"/>
</dbReference>
<dbReference type="InterPro" id="IPR023636">
    <property type="entry name" value="Urocanase_CS"/>
</dbReference>
<dbReference type="EC" id="4.2.1.49" evidence="3 10"/>
<evidence type="ECO:0000259" key="11">
    <source>
        <dbReference type="Pfam" id="PF01175"/>
    </source>
</evidence>
<dbReference type="PIRSF" id="PIRSF001423">
    <property type="entry name" value="Urocanate_hydrat"/>
    <property type="match status" value="1"/>
</dbReference>
<comment type="cofactor">
    <cofactor evidence="10">
        <name>NAD(+)</name>
        <dbReference type="ChEBI" id="CHEBI:57540"/>
    </cofactor>
    <text evidence="10">Binds 1 NAD(+) per subunit.</text>
</comment>
<dbReference type="Proteomes" id="UP000554054">
    <property type="component" value="Unassembled WGS sequence"/>
</dbReference>
<evidence type="ECO:0000256" key="3">
    <source>
        <dbReference type="ARBA" id="ARBA00011992"/>
    </source>
</evidence>
<protein>
    <recommendedName>
        <fullName evidence="3 10">Urocanate hydratase</fullName>
        <shortName evidence="10">Urocanase</shortName>
        <ecNumber evidence="3 10">4.2.1.49</ecNumber>
    </recommendedName>
    <alternativeName>
        <fullName evidence="7 10">Imidazolonepropionate hydrolase</fullName>
    </alternativeName>
</protein>
<sequence length="562" mass="60888">MDGARLVRAPRGTEITAKSWQTEAPLRMLQNNLDPEVAERPDDLVVYGGTGRAARSWEAFDAIVKVLTDLESDETLLVQSGKPVGVLRTHEWAPRVLIANSNLVGDWANWPHFRKLEAEGLMMYGQMTAGSWIYIATQGILQGTYETFAAVARKRFGGTLAGTITLTGGCGGMGGAQPLAVTLNGGACIVVDVDETRLERRQSKRYLDEVTTDLDDALAQVVAAKGEERALSVGLVGNAAEVFPEILRRHRAGEVEIDVVTDQTSAHDPLSYLPAEIALEDWKREAEADEDGFTKKAREAMAAQVSAMVEFQDEGAEVFDYGNSIRDEARHAGYTRAFEFPGFVPAYIRPLFCEGMGPFRWVALSGDPEDIRVTDEALKELFPDNTHLHSWLDAAAEHVEFEGLPARICWLGYGERHRAGMLFNELVRDGKVTAPIVIGRDHLDSGSVASPYRETEGMLDGTDAVADWPLLNALTATSSGATWVSLHHGGGVGMGRSIHAGQVGLADGTDLAAQKLERLLTNDPGMGVLRHVDAGYSRAADVAQERGVRVPMKPTIRDGGGA</sequence>
<evidence type="ECO:0000256" key="4">
    <source>
        <dbReference type="ARBA" id="ARBA00022808"/>
    </source>
</evidence>
<gene>
    <name evidence="10" type="primary">hutU</name>
    <name evidence="14" type="ORF">BJY20_000966</name>
</gene>
<accession>A0A852VTE6</accession>
<evidence type="ECO:0000256" key="1">
    <source>
        <dbReference type="ARBA" id="ARBA00004794"/>
    </source>
</evidence>
<dbReference type="AlphaFoldDB" id="A0A852VTE6"/>
<dbReference type="NCBIfam" id="NF003820">
    <property type="entry name" value="PRK05414.1"/>
    <property type="match status" value="1"/>
</dbReference>
<dbReference type="Gene3D" id="3.40.50.10730">
    <property type="entry name" value="Urocanase like domains"/>
    <property type="match status" value="1"/>
</dbReference>
<feature type="binding site" evidence="10">
    <location>
        <begin position="172"/>
        <end position="174"/>
    </location>
    <ligand>
        <name>NAD(+)</name>
        <dbReference type="ChEBI" id="CHEBI:57540"/>
    </ligand>
</feature>
<comment type="pathway">
    <text evidence="1 10">Amino-acid degradation; L-histidine degradation into L-glutamate; N-formimidoyl-L-glutamate from L-histidine: step 2/3.</text>
</comment>
<feature type="binding site" evidence="10">
    <location>
        <begin position="238"/>
        <end position="239"/>
    </location>
    <ligand>
        <name>NAD(+)</name>
        <dbReference type="ChEBI" id="CHEBI:57540"/>
    </ligand>
</feature>
<dbReference type="InterPro" id="IPR023637">
    <property type="entry name" value="Urocanase-like"/>
</dbReference>
<proteinExistence type="inferred from homology"/>
<dbReference type="GO" id="GO:0016153">
    <property type="term" value="F:urocanate hydratase activity"/>
    <property type="evidence" value="ECO:0007669"/>
    <property type="project" value="UniProtKB-UniRule"/>
</dbReference>
<evidence type="ECO:0000313" key="15">
    <source>
        <dbReference type="Proteomes" id="UP000554054"/>
    </source>
</evidence>
<dbReference type="Gene3D" id="3.40.1770.10">
    <property type="entry name" value="Urocanase superfamily"/>
    <property type="match status" value="1"/>
</dbReference>
<dbReference type="Pfam" id="PF01175">
    <property type="entry name" value="Urocanase"/>
    <property type="match status" value="1"/>
</dbReference>
<comment type="caution">
    <text evidence="14">The sequence shown here is derived from an EMBL/GenBank/DDBJ whole genome shotgun (WGS) entry which is preliminary data.</text>
</comment>
<dbReference type="RefSeq" id="WP_185990491.1">
    <property type="nucleotide sequence ID" value="NZ_JACCAE010000001.1"/>
</dbReference>
<comment type="similarity">
    <text evidence="2 10">Belongs to the urocanase family.</text>
</comment>
<feature type="domain" description="Urocanase Rossmann-like" evidence="11">
    <location>
        <begin position="137"/>
        <end position="347"/>
    </location>
</feature>
<evidence type="ECO:0000256" key="8">
    <source>
        <dbReference type="ARBA" id="ARBA00047623"/>
    </source>
</evidence>
<evidence type="ECO:0000259" key="12">
    <source>
        <dbReference type="Pfam" id="PF17391"/>
    </source>
</evidence>